<dbReference type="KEGG" id="ffu:CLAFUR5_08634"/>
<gene>
    <name evidence="1" type="ORF">CLAFUR5_08634</name>
</gene>
<protein>
    <recommendedName>
        <fullName evidence="3">F-box domain-containing protein</fullName>
    </recommendedName>
</protein>
<reference evidence="1" key="1">
    <citation type="submission" date="2021-12" db="EMBL/GenBank/DDBJ databases">
        <authorList>
            <person name="Zaccaron A."/>
            <person name="Stergiopoulos I."/>
        </authorList>
    </citation>
    <scope>NUCLEOTIDE SEQUENCE</scope>
    <source>
        <strain evidence="1">Race5_Kim</strain>
    </source>
</reference>
<dbReference type="Proteomes" id="UP000756132">
    <property type="component" value="Chromosome 3"/>
</dbReference>
<evidence type="ECO:0000313" key="2">
    <source>
        <dbReference type="Proteomes" id="UP000756132"/>
    </source>
</evidence>
<evidence type="ECO:0008006" key="3">
    <source>
        <dbReference type="Google" id="ProtNLM"/>
    </source>
</evidence>
<accession>A0A9Q8LD42</accession>
<name>A0A9Q8LD42_PASFU</name>
<dbReference type="AlphaFoldDB" id="A0A9Q8LD42"/>
<reference evidence="1" key="2">
    <citation type="journal article" date="2022" name="Microb. Genom.">
        <title>A chromosome-scale genome assembly of the tomato pathogen Cladosporium fulvum reveals a compartmentalized genome architecture and the presence of a dispensable chromosome.</title>
        <authorList>
            <person name="Zaccaron A.Z."/>
            <person name="Chen L.H."/>
            <person name="Samaras A."/>
            <person name="Stergiopoulos I."/>
        </authorList>
    </citation>
    <scope>NUCLEOTIDE SEQUENCE</scope>
    <source>
        <strain evidence="1">Race5_Kim</strain>
    </source>
</reference>
<dbReference type="EMBL" id="CP090165">
    <property type="protein sequence ID" value="UJO15169.1"/>
    <property type="molecule type" value="Genomic_DNA"/>
</dbReference>
<dbReference type="RefSeq" id="XP_047759535.1">
    <property type="nucleotide sequence ID" value="XM_047907782.1"/>
</dbReference>
<proteinExistence type="predicted"/>
<evidence type="ECO:0000313" key="1">
    <source>
        <dbReference type="EMBL" id="UJO15169.1"/>
    </source>
</evidence>
<organism evidence="1 2">
    <name type="scientific">Passalora fulva</name>
    <name type="common">Tomato leaf mold</name>
    <name type="synonym">Cladosporium fulvum</name>
    <dbReference type="NCBI Taxonomy" id="5499"/>
    <lineage>
        <taxon>Eukaryota</taxon>
        <taxon>Fungi</taxon>
        <taxon>Dikarya</taxon>
        <taxon>Ascomycota</taxon>
        <taxon>Pezizomycotina</taxon>
        <taxon>Dothideomycetes</taxon>
        <taxon>Dothideomycetidae</taxon>
        <taxon>Mycosphaerellales</taxon>
        <taxon>Mycosphaerellaceae</taxon>
        <taxon>Fulvia</taxon>
    </lineage>
</organism>
<sequence>MVDQSSSMKTITYENSRAKQVFEIPESLENILTSLSTHDLLLCQRTVSCFRATVKGSIKLKKKPFVAQEPDMALRLNPFLMCAASDIYHDPRITWLEDQAMVRQNAKTDLILCHGHRWWVIREAPAQRYTPWDVWQSASNPGKFALTWTIRESPHPDEVHEEGAGFLMRDAWGRRSQARPEQIVGDDASVWDMQLCHSAGSMDVCCSMVSTGRYSWKLSGQVASRSDKWIYGPPRDFTLREMMDGLERRRMGDIGSMWVKFFETVTRQAVGLVYTNSPVAILRSTRIRRTWALGQRDT</sequence>
<keyword evidence="2" id="KW-1185">Reference proteome</keyword>
<dbReference type="GeneID" id="71988512"/>